<organism evidence="5 6">
    <name type="scientific">Xylaria arbuscula</name>
    <dbReference type="NCBI Taxonomy" id="114810"/>
    <lineage>
        <taxon>Eukaryota</taxon>
        <taxon>Fungi</taxon>
        <taxon>Dikarya</taxon>
        <taxon>Ascomycota</taxon>
        <taxon>Pezizomycotina</taxon>
        <taxon>Sordariomycetes</taxon>
        <taxon>Xylariomycetidae</taxon>
        <taxon>Xylariales</taxon>
        <taxon>Xylariaceae</taxon>
        <taxon>Xylaria</taxon>
    </lineage>
</organism>
<dbReference type="VEuPathDB" id="FungiDB:F4678DRAFT_465370"/>
<dbReference type="GO" id="GO:0044550">
    <property type="term" value="P:secondary metabolite biosynthetic process"/>
    <property type="evidence" value="ECO:0007669"/>
    <property type="project" value="TreeGrafter"/>
</dbReference>
<accession>A0A9W8NAD3</accession>
<evidence type="ECO:0000256" key="4">
    <source>
        <dbReference type="ARBA" id="ARBA00023002"/>
    </source>
</evidence>
<evidence type="ECO:0000313" key="6">
    <source>
        <dbReference type="Proteomes" id="UP001148614"/>
    </source>
</evidence>
<dbReference type="Proteomes" id="UP001148614">
    <property type="component" value="Unassembled WGS sequence"/>
</dbReference>
<gene>
    <name evidence="5" type="ORF">NPX13_g7600</name>
</gene>
<dbReference type="Gene3D" id="3.50.50.60">
    <property type="entry name" value="FAD/NAD(P)-binding domain"/>
    <property type="match status" value="1"/>
</dbReference>
<evidence type="ECO:0000256" key="1">
    <source>
        <dbReference type="ARBA" id="ARBA00007992"/>
    </source>
</evidence>
<keyword evidence="2" id="KW-0285">Flavoprotein</keyword>
<dbReference type="Pfam" id="PF13450">
    <property type="entry name" value="NAD_binding_8"/>
    <property type="match status" value="1"/>
</dbReference>
<dbReference type="PANTHER" id="PTHR46720:SF3">
    <property type="entry name" value="FAD-BINDING DOMAIN-CONTAINING PROTEIN-RELATED"/>
    <property type="match status" value="1"/>
</dbReference>
<evidence type="ECO:0000256" key="2">
    <source>
        <dbReference type="ARBA" id="ARBA00022630"/>
    </source>
</evidence>
<dbReference type="InterPro" id="IPR051104">
    <property type="entry name" value="FAD_monoxygenase"/>
</dbReference>
<comment type="similarity">
    <text evidence="1">Belongs to the paxM FAD-dependent monooxygenase family.</text>
</comment>
<keyword evidence="6" id="KW-1185">Reference proteome</keyword>
<proteinExistence type="inferred from homology"/>
<keyword evidence="4" id="KW-0560">Oxidoreductase</keyword>
<dbReference type="InterPro" id="IPR036188">
    <property type="entry name" value="FAD/NAD-bd_sf"/>
</dbReference>
<dbReference type="AlphaFoldDB" id="A0A9W8NAD3"/>
<dbReference type="SUPFAM" id="SSF51905">
    <property type="entry name" value="FAD/NAD(P)-binding domain"/>
    <property type="match status" value="1"/>
</dbReference>
<dbReference type="GO" id="GO:0016491">
    <property type="term" value="F:oxidoreductase activity"/>
    <property type="evidence" value="ECO:0007669"/>
    <property type="project" value="UniProtKB-KW"/>
</dbReference>
<dbReference type="EMBL" id="JANPWZ010001522">
    <property type="protein sequence ID" value="KAJ3565168.1"/>
    <property type="molecule type" value="Genomic_DNA"/>
</dbReference>
<protein>
    <recommendedName>
        <fullName evidence="7">FAD-binding domain-containing protein</fullName>
    </recommendedName>
</protein>
<name>A0A9W8NAD3_9PEZI</name>
<evidence type="ECO:0008006" key="7">
    <source>
        <dbReference type="Google" id="ProtNLM"/>
    </source>
</evidence>
<dbReference type="PANTHER" id="PTHR46720">
    <property type="entry name" value="HYDROXYLASE, PUTATIVE (AFU_ORTHOLOGUE AFUA_3G01460)-RELATED"/>
    <property type="match status" value="1"/>
</dbReference>
<evidence type="ECO:0000256" key="3">
    <source>
        <dbReference type="ARBA" id="ARBA00022827"/>
    </source>
</evidence>
<evidence type="ECO:0000313" key="5">
    <source>
        <dbReference type="EMBL" id="KAJ3565168.1"/>
    </source>
</evidence>
<reference evidence="5" key="1">
    <citation type="submission" date="2022-07" db="EMBL/GenBank/DDBJ databases">
        <title>Genome Sequence of Xylaria arbuscula.</title>
        <authorList>
            <person name="Buettner E."/>
        </authorList>
    </citation>
    <scope>NUCLEOTIDE SEQUENCE</scope>
    <source>
        <strain evidence="5">VT107</strain>
    </source>
</reference>
<sequence length="196" mass="21253">MAKIEVAIVGGGIAGLALAAGLVKKPHLNVRVYEAVEEYSDVGAGLALHRNAIRAMTLIGSEVRQAYIDKALDMGEEDEEMVTKVILAQGDHKGQLVAELGRAKGRKTVSRADLLDGLRALIPPECICLGSRVRAIHDKSNGNLKRSYKRPNNVKLKMADGTYRAPAHSHQAQESRRVAYLQNNGNYRGGEEADQS</sequence>
<keyword evidence="3" id="KW-0274">FAD</keyword>
<comment type="caution">
    <text evidence="5">The sequence shown here is derived from an EMBL/GenBank/DDBJ whole genome shotgun (WGS) entry which is preliminary data.</text>
</comment>